<proteinExistence type="predicted"/>
<dbReference type="AlphaFoldDB" id="A0A9W4T1U3"/>
<feature type="non-terminal residue" evidence="2">
    <location>
        <position position="1"/>
    </location>
</feature>
<dbReference type="EMBL" id="CAMKVN010005798">
    <property type="protein sequence ID" value="CAI2189388.1"/>
    <property type="molecule type" value="Genomic_DNA"/>
</dbReference>
<keyword evidence="3" id="KW-1185">Reference proteome</keyword>
<evidence type="ECO:0000313" key="3">
    <source>
        <dbReference type="Proteomes" id="UP001153678"/>
    </source>
</evidence>
<reference evidence="2" key="1">
    <citation type="submission" date="2022-08" db="EMBL/GenBank/DDBJ databases">
        <authorList>
            <person name="Kallberg Y."/>
            <person name="Tangrot J."/>
            <person name="Rosling A."/>
        </authorList>
    </citation>
    <scope>NUCLEOTIDE SEQUENCE</scope>
    <source>
        <strain evidence="2">Wild A</strain>
    </source>
</reference>
<evidence type="ECO:0000313" key="2">
    <source>
        <dbReference type="EMBL" id="CAI2189388.1"/>
    </source>
</evidence>
<gene>
    <name evidence="2" type="ORF">FWILDA_LOCUS14054</name>
</gene>
<name>A0A9W4T1U3_9GLOM</name>
<evidence type="ECO:0000256" key="1">
    <source>
        <dbReference type="SAM" id="MobiDB-lite"/>
    </source>
</evidence>
<sequence length="521" mass="59629">SVSKNIGLYNCLRQIDNKLDLRLEEKSQVHAIYFNYVSSLSQEQSINQQLRNKVQAEHRDFATIANSSEVTGFWENKKKGSYRQTLDDHTRKEKLYLSSTHLAQLQNEDVNEEKDEFYTEDNEYHEDSTMPTTSTQASTDVSMPTTSAQTLIDVSIPIEDSMFVERNEPESVGRIKHWTLSSGTDVGQVLADYRCKIPESQKCLDPVYWGILDLTGSYQETKQLFTTEDWTEMLKSFEDEIEIIKEDIPDVIYLFFNEVQQIVKNNENSEGVVTAIDGVSLREIEEKYEITLSSQDIAYMIEIKRAVLTYAENLANIDLSVSESDFDNLFTNMLTRRFLDKTELKMDAGEICFWASAKRRNEGRSTTLRARVGQKCDFRETLKHSINKLEAIIGLRSGGLPEAHPKKFFVDSIDLSITMRDILYTFFNSNTNAPDEDLHKMFVFGIKSWGWTHQILAMDCKGTNICRFGILCTTALPNSTRTLACLEKFYVEMKNVKVRGCFGKITGTPSSKKSRCLELSS</sequence>
<comment type="caution">
    <text evidence="2">The sequence shown here is derived from an EMBL/GenBank/DDBJ whole genome shotgun (WGS) entry which is preliminary data.</text>
</comment>
<dbReference type="Proteomes" id="UP001153678">
    <property type="component" value="Unassembled WGS sequence"/>
</dbReference>
<protein>
    <submittedName>
        <fullName evidence="2">8869_t:CDS:1</fullName>
    </submittedName>
</protein>
<dbReference type="OrthoDB" id="2427998at2759"/>
<feature type="compositionally biased region" description="Polar residues" evidence="1">
    <location>
        <begin position="129"/>
        <end position="143"/>
    </location>
</feature>
<feature type="region of interest" description="Disordered" evidence="1">
    <location>
        <begin position="120"/>
        <end position="143"/>
    </location>
</feature>
<accession>A0A9W4T1U3</accession>
<organism evidence="2 3">
    <name type="scientific">Funneliformis geosporum</name>
    <dbReference type="NCBI Taxonomy" id="1117311"/>
    <lineage>
        <taxon>Eukaryota</taxon>
        <taxon>Fungi</taxon>
        <taxon>Fungi incertae sedis</taxon>
        <taxon>Mucoromycota</taxon>
        <taxon>Glomeromycotina</taxon>
        <taxon>Glomeromycetes</taxon>
        <taxon>Glomerales</taxon>
        <taxon>Glomeraceae</taxon>
        <taxon>Funneliformis</taxon>
    </lineage>
</organism>